<dbReference type="HOGENOM" id="CLU_1207663_0_0_2"/>
<keyword evidence="3" id="KW-1185">Reference proteome</keyword>
<dbReference type="SUPFAM" id="SSF56300">
    <property type="entry name" value="Metallo-dependent phosphatases"/>
    <property type="match status" value="1"/>
</dbReference>
<accession>A8MCQ6</accession>
<dbReference type="OrthoDB" id="50367at2157"/>
<name>A8MCQ6_CALMQ</name>
<dbReference type="InterPro" id="IPR029052">
    <property type="entry name" value="Metallo-depent_PP-like"/>
</dbReference>
<dbReference type="GO" id="GO:0016787">
    <property type="term" value="F:hydrolase activity"/>
    <property type="evidence" value="ECO:0007669"/>
    <property type="project" value="InterPro"/>
</dbReference>
<reference evidence="2 3" key="1">
    <citation type="submission" date="2007-10" db="EMBL/GenBank/DDBJ databases">
        <title>Complete sequence of Caldivirga maquilingensis IC-167.</title>
        <authorList>
            <consortium name="US DOE Joint Genome Institute"/>
            <person name="Copeland A."/>
            <person name="Lucas S."/>
            <person name="Lapidus A."/>
            <person name="Barry K."/>
            <person name="Glavina del Rio T."/>
            <person name="Dalin E."/>
            <person name="Tice H."/>
            <person name="Pitluck S."/>
            <person name="Saunders E."/>
            <person name="Brettin T."/>
            <person name="Bruce D."/>
            <person name="Detter J.C."/>
            <person name="Han C."/>
            <person name="Schmutz J."/>
            <person name="Larimer F."/>
            <person name="Land M."/>
            <person name="Hauser L."/>
            <person name="Kyrpides N."/>
            <person name="Ivanova N."/>
            <person name="Biddle J.F."/>
            <person name="Zhang Z."/>
            <person name="Fitz-Gibbon S.T."/>
            <person name="Lowe T.M."/>
            <person name="Saltikov C."/>
            <person name="House C.H."/>
            <person name="Richardson P."/>
        </authorList>
    </citation>
    <scope>NUCLEOTIDE SEQUENCE [LARGE SCALE GENOMIC DNA]</scope>
    <source>
        <strain evidence="3">ATCC 700844 / DSM 13496 / JCM 10307 / IC-167</strain>
    </source>
</reference>
<organism evidence="2 3">
    <name type="scientific">Caldivirga maquilingensis (strain ATCC 700844 / DSM 13496 / JCM 10307 / IC-167)</name>
    <dbReference type="NCBI Taxonomy" id="397948"/>
    <lineage>
        <taxon>Archaea</taxon>
        <taxon>Thermoproteota</taxon>
        <taxon>Thermoprotei</taxon>
        <taxon>Thermoproteales</taxon>
        <taxon>Thermoproteaceae</taxon>
        <taxon>Caldivirga</taxon>
    </lineage>
</organism>
<dbReference type="RefSeq" id="WP_012185782.1">
    <property type="nucleotide sequence ID" value="NC_009954.1"/>
</dbReference>
<dbReference type="eggNOG" id="arCOG01149">
    <property type="taxonomic scope" value="Archaea"/>
</dbReference>
<dbReference type="AlphaFoldDB" id="A8MCQ6"/>
<feature type="domain" description="Calcineurin-like phosphoesterase" evidence="1">
    <location>
        <begin position="3"/>
        <end position="170"/>
    </location>
</feature>
<dbReference type="Gene3D" id="3.60.21.10">
    <property type="match status" value="1"/>
</dbReference>
<proteinExistence type="predicted"/>
<evidence type="ECO:0000259" key="1">
    <source>
        <dbReference type="Pfam" id="PF00149"/>
    </source>
</evidence>
<dbReference type="Pfam" id="PF00149">
    <property type="entry name" value="Metallophos"/>
    <property type="match status" value="1"/>
</dbReference>
<dbReference type="KEGG" id="cma:Cmaq_0726"/>
<dbReference type="EMBL" id="CP000852">
    <property type="protein sequence ID" value="ABW01562.1"/>
    <property type="molecule type" value="Genomic_DNA"/>
</dbReference>
<dbReference type="CDD" id="cd00838">
    <property type="entry name" value="MPP_superfamily"/>
    <property type="match status" value="1"/>
</dbReference>
<dbReference type="GeneID" id="5709700"/>
<protein>
    <submittedName>
        <fullName evidence="2">Metallophosphoesterase</fullName>
    </submittedName>
</protein>
<gene>
    <name evidence="2" type="ordered locus">Cmaq_0726</name>
</gene>
<sequence length="222" mass="25491">MAKLLLISDLHKTIEPGEYEAVNWLIGIIDDVKPDALISAGDWGEYLTQDDLYAVISRVPLITVYGNHENFGLIKHYAIGDGAIRRIHGLTLSGINGLISQSDGEYTIGFNRFMRVIDRIRRKVNSLDLLIMHQPLYLPDQYPWMKNDEYSAMALEAARLLKPRLLLNGHMTGECYNYGKYEWGNYLRVDSSQRFKCYAVLNTNDMSIRVFRDGNEEYTFNA</sequence>
<dbReference type="InterPro" id="IPR004843">
    <property type="entry name" value="Calcineurin-like_PHP"/>
</dbReference>
<dbReference type="Proteomes" id="UP000001137">
    <property type="component" value="Chromosome"/>
</dbReference>
<evidence type="ECO:0000313" key="2">
    <source>
        <dbReference type="EMBL" id="ABW01562.1"/>
    </source>
</evidence>
<evidence type="ECO:0000313" key="3">
    <source>
        <dbReference type="Proteomes" id="UP000001137"/>
    </source>
</evidence>